<dbReference type="GeneID" id="43667380"/>
<accession>A0A5N7D4R9</accession>
<dbReference type="AlphaFoldDB" id="A0A5N7D4R9"/>
<evidence type="ECO:0000313" key="2">
    <source>
        <dbReference type="Proteomes" id="UP000325579"/>
    </source>
</evidence>
<evidence type="ECO:0000313" key="1">
    <source>
        <dbReference type="EMBL" id="KAE8401412.1"/>
    </source>
</evidence>
<reference evidence="1 2" key="1">
    <citation type="submission" date="2019-04" db="EMBL/GenBank/DDBJ databases">
        <authorList>
            <consortium name="DOE Joint Genome Institute"/>
            <person name="Mondo S."/>
            <person name="Kjaerbolling I."/>
            <person name="Vesth T."/>
            <person name="Frisvad J.C."/>
            <person name="Nybo J.L."/>
            <person name="Theobald S."/>
            <person name="Kildgaard S."/>
            <person name="Isbrandt T."/>
            <person name="Kuo A."/>
            <person name="Sato A."/>
            <person name="Lyhne E.K."/>
            <person name="Kogle M.E."/>
            <person name="Wiebenga A."/>
            <person name="Kun R.S."/>
            <person name="Lubbers R.J."/>
            <person name="Makela M.R."/>
            <person name="Barry K."/>
            <person name="Chovatia M."/>
            <person name="Clum A."/>
            <person name="Daum C."/>
            <person name="Haridas S."/>
            <person name="He G."/>
            <person name="LaButti K."/>
            <person name="Lipzen A."/>
            <person name="Riley R."/>
            <person name="Salamov A."/>
            <person name="Simmons B.A."/>
            <person name="Magnuson J.K."/>
            <person name="Henrissat B."/>
            <person name="Mortensen U.H."/>
            <person name="Larsen T.O."/>
            <person name="Devries R.P."/>
            <person name="Grigoriev I.V."/>
            <person name="Machida M."/>
            <person name="Baker S.E."/>
            <person name="Andersen M.R."/>
            <person name="Cantor M.N."/>
            <person name="Hua S.X."/>
        </authorList>
    </citation>
    <scope>NUCLEOTIDE SEQUENCE [LARGE SCALE GENOMIC DNA]</scope>
    <source>
        <strain evidence="1 2">CBS 119388</strain>
    </source>
</reference>
<protein>
    <submittedName>
        <fullName evidence="1">Uncharacterized protein</fullName>
    </submittedName>
</protein>
<organism evidence="1 2">
    <name type="scientific">Aspergillus pseudonomiae</name>
    <dbReference type="NCBI Taxonomy" id="1506151"/>
    <lineage>
        <taxon>Eukaryota</taxon>
        <taxon>Fungi</taxon>
        <taxon>Dikarya</taxon>
        <taxon>Ascomycota</taxon>
        <taxon>Pezizomycotina</taxon>
        <taxon>Eurotiomycetes</taxon>
        <taxon>Eurotiomycetidae</taxon>
        <taxon>Eurotiales</taxon>
        <taxon>Aspergillaceae</taxon>
        <taxon>Aspergillus</taxon>
        <taxon>Aspergillus subgen. Circumdati</taxon>
    </lineage>
</organism>
<gene>
    <name evidence="1" type="ORF">BDV37DRAFT_254982</name>
</gene>
<name>A0A5N7D4R9_9EURO</name>
<keyword evidence="2" id="KW-1185">Reference proteome</keyword>
<sequence>MQDNKVFFCARCATPLWVGYWSIARLFDTIIRTVMVLKEPFTQAETLTDEIRLNLDMFIGHSPNGGSEGDIVLTKNFLDLREKFGATSGCGDRNSSRNMTRTSIRCMRLPPQPQFK</sequence>
<proteinExistence type="predicted"/>
<dbReference type="RefSeq" id="XP_031938731.1">
    <property type="nucleotide sequence ID" value="XM_032082689.1"/>
</dbReference>
<dbReference type="EMBL" id="ML736801">
    <property type="protein sequence ID" value="KAE8401412.1"/>
    <property type="molecule type" value="Genomic_DNA"/>
</dbReference>
<dbReference type="Proteomes" id="UP000325579">
    <property type="component" value="Unassembled WGS sequence"/>
</dbReference>